<name>K0SNZ4_THAOC</name>
<sequence>GLLVDDSVEHVVTVGSGPGAQRSAAGAASAPKFGGDAANADPCRRRRWASRTGTNGHNVFDTIRDD</sequence>
<evidence type="ECO:0000313" key="2">
    <source>
        <dbReference type="EMBL" id="EJK60142.1"/>
    </source>
</evidence>
<feature type="compositionally biased region" description="Low complexity" evidence="1">
    <location>
        <begin position="19"/>
        <end position="35"/>
    </location>
</feature>
<keyword evidence="3" id="KW-1185">Reference proteome</keyword>
<organism evidence="2 3">
    <name type="scientific">Thalassiosira oceanica</name>
    <name type="common">Marine diatom</name>
    <dbReference type="NCBI Taxonomy" id="159749"/>
    <lineage>
        <taxon>Eukaryota</taxon>
        <taxon>Sar</taxon>
        <taxon>Stramenopiles</taxon>
        <taxon>Ochrophyta</taxon>
        <taxon>Bacillariophyta</taxon>
        <taxon>Coscinodiscophyceae</taxon>
        <taxon>Thalassiosirophycidae</taxon>
        <taxon>Thalassiosirales</taxon>
        <taxon>Thalassiosiraceae</taxon>
        <taxon>Thalassiosira</taxon>
    </lineage>
</organism>
<accession>K0SNZ4</accession>
<evidence type="ECO:0000313" key="3">
    <source>
        <dbReference type="Proteomes" id="UP000266841"/>
    </source>
</evidence>
<feature type="non-terminal residue" evidence="2">
    <location>
        <position position="1"/>
    </location>
</feature>
<feature type="region of interest" description="Disordered" evidence="1">
    <location>
        <begin position="14"/>
        <end position="66"/>
    </location>
</feature>
<dbReference type="AlphaFoldDB" id="K0SNZ4"/>
<evidence type="ECO:0000256" key="1">
    <source>
        <dbReference type="SAM" id="MobiDB-lite"/>
    </source>
</evidence>
<dbReference type="Proteomes" id="UP000266841">
    <property type="component" value="Unassembled WGS sequence"/>
</dbReference>
<gene>
    <name evidence="2" type="ORF">THAOC_19557</name>
</gene>
<reference evidence="2 3" key="1">
    <citation type="journal article" date="2012" name="Genome Biol.">
        <title>Genome and low-iron response of an oceanic diatom adapted to chronic iron limitation.</title>
        <authorList>
            <person name="Lommer M."/>
            <person name="Specht M."/>
            <person name="Roy A.S."/>
            <person name="Kraemer L."/>
            <person name="Andreson R."/>
            <person name="Gutowska M.A."/>
            <person name="Wolf J."/>
            <person name="Bergner S.V."/>
            <person name="Schilhabel M.B."/>
            <person name="Klostermeier U.C."/>
            <person name="Beiko R.G."/>
            <person name="Rosenstiel P."/>
            <person name="Hippler M."/>
            <person name="Laroche J."/>
        </authorList>
    </citation>
    <scope>NUCLEOTIDE SEQUENCE [LARGE SCALE GENOMIC DNA]</scope>
    <source>
        <strain evidence="2 3">CCMP1005</strain>
    </source>
</reference>
<comment type="caution">
    <text evidence="2">The sequence shown here is derived from an EMBL/GenBank/DDBJ whole genome shotgun (WGS) entry which is preliminary data.</text>
</comment>
<dbReference type="EMBL" id="AGNL01021466">
    <property type="protein sequence ID" value="EJK60142.1"/>
    <property type="molecule type" value="Genomic_DNA"/>
</dbReference>
<protein>
    <submittedName>
        <fullName evidence="2">Uncharacterized protein</fullName>
    </submittedName>
</protein>
<proteinExistence type="predicted"/>